<evidence type="ECO:0000313" key="3">
    <source>
        <dbReference type="Proteomes" id="UP000595460"/>
    </source>
</evidence>
<protein>
    <submittedName>
        <fullName evidence="2">FAD-dependent oxidoreductase</fullName>
    </submittedName>
</protein>
<gene>
    <name evidence="2" type="ORF">JI749_05340</name>
</gene>
<sequence length="448" mass="50040">MHHDHHPDLSHHRRIAVIGAGVAGLSAAWLLSRKHEVTLYEKEDWLGGHAHTVDVETAGGRMAIDTGFIVYNTDNYPNFTALLQHLEVASVETHMSFAASVGAGRFEYSSDFRGLIGQKRNLARPGYWQMLADIVRFYAHAESLIDSPEIEGMTLGGFLDKHGYSTHLVDLHILPMCAAIWSSSADAIRGFPMRAFVRFFSSHELFKLGRRALWRTVKGGSRSYVAAMVRDFGGKVRQAPAARAISRQAGLVTVEDVHGGRDVFTDVIMASHADQTLAMLDDADGLEREVLGAFSYTHNRAVLHDDPSLMPQRKAVWASWNYIGGPDDAGADALCVTYWMNRLQNLDRRHPIFVTLNPSREPRKSAVLRSYDYEHPLFNQPALTAQKRLWELQGRRGTWFCGSYFGYGFHEDGLQSGLAVAENFGVTRPWVRPVNRIAEAPVQLQAAE</sequence>
<accession>A0ABX7BYZ9</accession>
<proteinExistence type="predicted"/>
<keyword evidence="1" id="KW-0812">Transmembrane</keyword>
<dbReference type="EMBL" id="CP068047">
    <property type="protein sequence ID" value="QQR37041.1"/>
    <property type="molecule type" value="Genomic_DNA"/>
</dbReference>
<evidence type="ECO:0000256" key="1">
    <source>
        <dbReference type="SAM" id="Phobius"/>
    </source>
</evidence>
<dbReference type="PANTHER" id="PTHR42923">
    <property type="entry name" value="PROTOPORPHYRINOGEN OXIDASE"/>
    <property type="match status" value="1"/>
</dbReference>
<keyword evidence="3" id="KW-1185">Reference proteome</keyword>
<dbReference type="Pfam" id="PF13450">
    <property type="entry name" value="NAD_binding_8"/>
    <property type="match status" value="1"/>
</dbReference>
<keyword evidence="1" id="KW-1133">Transmembrane helix</keyword>
<dbReference type="Gene3D" id="3.50.50.60">
    <property type="entry name" value="FAD/NAD(P)-binding domain"/>
    <property type="match status" value="1"/>
</dbReference>
<keyword evidence="1" id="KW-0472">Membrane</keyword>
<dbReference type="RefSeq" id="WP_201660315.1">
    <property type="nucleotide sequence ID" value="NZ_CP068047.1"/>
</dbReference>
<feature type="transmembrane region" description="Helical" evidence="1">
    <location>
        <begin position="15"/>
        <end position="32"/>
    </location>
</feature>
<evidence type="ECO:0000313" key="2">
    <source>
        <dbReference type="EMBL" id="QQR37041.1"/>
    </source>
</evidence>
<dbReference type="Gene3D" id="3.30.70.1990">
    <property type="match status" value="1"/>
</dbReference>
<name>A0ABX7BYZ9_9HYPH</name>
<dbReference type="PANTHER" id="PTHR42923:SF17">
    <property type="entry name" value="AMINE OXIDASE DOMAIN-CONTAINING PROTEIN"/>
    <property type="match status" value="1"/>
</dbReference>
<dbReference type="Proteomes" id="UP000595460">
    <property type="component" value="Chromosome"/>
</dbReference>
<organism evidence="2 3">
    <name type="scientific">Devosia oryziradicis</name>
    <dbReference type="NCBI Taxonomy" id="2801335"/>
    <lineage>
        <taxon>Bacteria</taxon>
        <taxon>Pseudomonadati</taxon>
        <taxon>Pseudomonadota</taxon>
        <taxon>Alphaproteobacteria</taxon>
        <taxon>Hyphomicrobiales</taxon>
        <taxon>Devosiaceae</taxon>
        <taxon>Devosia</taxon>
    </lineage>
</organism>
<dbReference type="SUPFAM" id="SSF51905">
    <property type="entry name" value="FAD/NAD(P)-binding domain"/>
    <property type="match status" value="1"/>
</dbReference>
<reference evidence="2 3" key="1">
    <citation type="submission" date="2021-01" db="EMBL/GenBank/DDBJ databases">
        <title>Genome seq and assembly of Devosia sp. G19.</title>
        <authorList>
            <person name="Chhetri G."/>
        </authorList>
    </citation>
    <scope>NUCLEOTIDE SEQUENCE [LARGE SCALE GENOMIC DNA]</scope>
    <source>
        <strain evidence="2 3">G19</strain>
    </source>
</reference>
<dbReference type="InterPro" id="IPR050464">
    <property type="entry name" value="Zeta_carotene_desat/Oxidored"/>
</dbReference>
<dbReference type="InterPro" id="IPR036188">
    <property type="entry name" value="FAD/NAD-bd_sf"/>
</dbReference>
<dbReference type="Gene3D" id="1.10.405.20">
    <property type="match status" value="1"/>
</dbReference>